<dbReference type="PROSITE" id="PS00716">
    <property type="entry name" value="SIGMA70_2"/>
    <property type="match status" value="1"/>
</dbReference>
<protein>
    <submittedName>
        <fullName evidence="2">Sigma-70 family RNA polymerase sigma factor</fullName>
    </submittedName>
</protein>
<sequence>MERTKILGESKKARGINKRYRKVSKEWIEEQIKEIFPPYLFKSVDEYIYFHQSISSLLKKYSHKKHYNKRLVLLRTFQRYSQIEIAEELGISPSAVCQLQQSIKRDLRNLSSLIFKFF</sequence>
<dbReference type="InterPro" id="IPR013324">
    <property type="entry name" value="RNA_pol_sigma_r3/r4-like"/>
</dbReference>
<dbReference type="SUPFAM" id="SSF88659">
    <property type="entry name" value="Sigma3 and sigma4 domains of RNA polymerase sigma factors"/>
    <property type="match status" value="1"/>
</dbReference>
<dbReference type="GO" id="GO:0003700">
    <property type="term" value="F:DNA-binding transcription factor activity"/>
    <property type="evidence" value="ECO:0007669"/>
    <property type="project" value="InterPro"/>
</dbReference>
<dbReference type="Gene3D" id="1.10.10.10">
    <property type="entry name" value="Winged helix-like DNA-binding domain superfamily/Winged helix DNA-binding domain"/>
    <property type="match status" value="1"/>
</dbReference>
<organism evidence="2">
    <name type="scientific">Desulfofervidus auxilii</name>
    <dbReference type="NCBI Taxonomy" id="1621989"/>
    <lineage>
        <taxon>Bacteria</taxon>
        <taxon>Pseudomonadati</taxon>
        <taxon>Thermodesulfobacteriota</taxon>
        <taxon>Candidatus Desulfofervidia</taxon>
        <taxon>Candidatus Desulfofervidales</taxon>
        <taxon>Candidatus Desulfofervidaceae</taxon>
        <taxon>Candidatus Desulfofervidus</taxon>
    </lineage>
</organism>
<gene>
    <name evidence="2" type="ORF">ENG63_08295</name>
</gene>
<dbReference type="InterPro" id="IPR036388">
    <property type="entry name" value="WH-like_DNA-bd_sf"/>
</dbReference>
<name>A0A7C0U3F3_DESA2</name>
<evidence type="ECO:0000313" key="2">
    <source>
        <dbReference type="EMBL" id="HDD44840.1"/>
    </source>
</evidence>
<comment type="caution">
    <text evidence="2">The sequence shown here is derived from an EMBL/GenBank/DDBJ whole genome shotgun (WGS) entry which is preliminary data.</text>
</comment>
<dbReference type="EMBL" id="DRBS01000307">
    <property type="protein sequence ID" value="HDD44840.1"/>
    <property type="molecule type" value="Genomic_DNA"/>
</dbReference>
<proteinExistence type="predicted"/>
<dbReference type="Proteomes" id="UP000886289">
    <property type="component" value="Unassembled WGS sequence"/>
</dbReference>
<reference evidence="2" key="1">
    <citation type="journal article" date="2020" name="mSystems">
        <title>Genome- and Community-Level Interaction Insights into Carbon Utilization and Element Cycling Functions of Hydrothermarchaeota in Hydrothermal Sediment.</title>
        <authorList>
            <person name="Zhou Z."/>
            <person name="Liu Y."/>
            <person name="Xu W."/>
            <person name="Pan J."/>
            <person name="Luo Z.H."/>
            <person name="Li M."/>
        </authorList>
    </citation>
    <scope>NUCLEOTIDE SEQUENCE [LARGE SCALE GENOMIC DNA]</scope>
    <source>
        <strain evidence="2">HyVt-233</strain>
    </source>
</reference>
<evidence type="ECO:0000259" key="1">
    <source>
        <dbReference type="PROSITE" id="PS00716"/>
    </source>
</evidence>
<dbReference type="Pfam" id="PF07638">
    <property type="entry name" value="Sigma70_ECF"/>
    <property type="match status" value="1"/>
</dbReference>
<dbReference type="GO" id="GO:0006352">
    <property type="term" value="P:DNA-templated transcription initiation"/>
    <property type="evidence" value="ECO:0007669"/>
    <property type="project" value="InterPro"/>
</dbReference>
<accession>A0A7C0U3F3</accession>
<dbReference type="InterPro" id="IPR053812">
    <property type="entry name" value="HTH_Sigma70_ECF-like"/>
</dbReference>
<dbReference type="AlphaFoldDB" id="A0A7C0U3F3"/>
<feature type="domain" description="RNA polymerase sigma-70" evidence="1">
    <location>
        <begin position="81"/>
        <end position="107"/>
    </location>
</feature>
<dbReference type="InterPro" id="IPR000943">
    <property type="entry name" value="RNA_pol_sigma70"/>
</dbReference>